<dbReference type="EMBL" id="CAMKVN010003624">
    <property type="protein sequence ID" value="CAI2185226.1"/>
    <property type="molecule type" value="Genomic_DNA"/>
</dbReference>
<keyword evidence="2" id="KW-1185">Reference proteome</keyword>
<reference evidence="1" key="1">
    <citation type="submission" date="2022-08" db="EMBL/GenBank/DDBJ databases">
        <authorList>
            <person name="Kallberg Y."/>
            <person name="Tangrot J."/>
            <person name="Rosling A."/>
        </authorList>
    </citation>
    <scope>NUCLEOTIDE SEQUENCE</scope>
    <source>
        <strain evidence="1">Wild A</strain>
    </source>
</reference>
<sequence>MSNKNFSKRPYYEINSDLEKNTLNEELNLDKESSELLEKSNSILSLLDENDKKNKSAVWDHFDKFVDNKVANDPAQDQNKSNFFGLFEIGNDSSDEDELEEYLR</sequence>
<evidence type="ECO:0000313" key="1">
    <source>
        <dbReference type="EMBL" id="CAI2185226.1"/>
    </source>
</evidence>
<dbReference type="AlphaFoldDB" id="A0A9W4SXH9"/>
<comment type="caution">
    <text evidence="1">The sequence shown here is derived from an EMBL/GenBank/DDBJ whole genome shotgun (WGS) entry which is preliminary data.</text>
</comment>
<organism evidence="1 2">
    <name type="scientific">Funneliformis geosporum</name>
    <dbReference type="NCBI Taxonomy" id="1117311"/>
    <lineage>
        <taxon>Eukaryota</taxon>
        <taxon>Fungi</taxon>
        <taxon>Fungi incertae sedis</taxon>
        <taxon>Mucoromycota</taxon>
        <taxon>Glomeromycotina</taxon>
        <taxon>Glomeromycetes</taxon>
        <taxon>Glomerales</taxon>
        <taxon>Glomeraceae</taxon>
        <taxon>Funneliformis</taxon>
    </lineage>
</organism>
<evidence type="ECO:0000313" key="2">
    <source>
        <dbReference type="Proteomes" id="UP001153678"/>
    </source>
</evidence>
<dbReference type="Proteomes" id="UP001153678">
    <property type="component" value="Unassembled WGS sequence"/>
</dbReference>
<protein>
    <submittedName>
        <fullName evidence="1">15417_t:CDS:1</fullName>
    </submittedName>
</protein>
<gene>
    <name evidence="1" type="ORF">FWILDA_LOCUS11970</name>
</gene>
<accession>A0A9W4SXH9</accession>
<proteinExistence type="predicted"/>
<dbReference type="OrthoDB" id="10516503at2759"/>
<name>A0A9W4SXH9_9GLOM</name>